<dbReference type="SUPFAM" id="SSF52540">
    <property type="entry name" value="P-loop containing nucleoside triphosphate hydrolases"/>
    <property type="match status" value="1"/>
</dbReference>
<accession>E8LIJ6</accession>
<dbReference type="Proteomes" id="UP000018458">
    <property type="component" value="Unassembled WGS sequence"/>
</dbReference>
<dbReference type="AlphaFoldDB" id="E8LIJ6"/>
<dbReference type="InterPro" id="IPR027417">
    <property type="entry name" value="P-loop_NTPase"/>
</dbReference>
<name>E8LIJ6_SUCHY</name>
<dbReference type="RefSeq" id="WP_009142734.1">
    <property type="nucleotide sequence ID" value="NZ_GL830962.1"/>
</dbReference>
<dbReference type="EMBL" id="AEVO01000024">
    <property type="protein sequence ID" value="EFY07661.1"/>
    <property type="molecule type" value="Genomic_DNA"/>
</dbReference>
<reference evidence="1 2" key="1">
    <citation type="submission" date="2011-01" db="EMBL/GenBank/DDBJ databases">
        <authorList>
            <person name="Weinstock G."/>
            <person name="Sodergren E."/>
            <person name="Clifton S."/>
            <person name="Fulton L."/>
            <person name="Fulton B."/>
            <person name="Courtney L."/>
            <person name="Fronick C."/>
            <person name="Harrison M."/>
            <person name="Strong C."/>
            <person name="Farmer C."/>
            <person name="Delahaunty K."/>
            <person name="Markovic C."/>
            <person name="Hall O."/>
            <person name="Minx P."/>
            <person name="Tomlinson C."/>
            <person name="Mitreva M."/>
            <person name="Hou S."/>
            <person name="Chen J."/>
            <person name="Wollam A."/>
            <person name="Pepin K.H."/>
            <person name="Johnson M."/>
            <person name="Bhonagiri V."/>
            <person name="Zhang X."/>
            <person name="Suruliraj S."/>
            <person name="Warren W."/>
            <person name="Chinwalla A."/>
            <person name="Mardis E.R."/>
            <person name="Wilson R.K."/>
        </authorList>
    </citation>
    <scope>NUCLEOTIDE SEQUENCE [LARGE SCALE GENOMIC DNA]</scope>
    <source>
        <strain evidence="2">DSM 22608 / JCM 16073 / KCTC 15190 / YIT 12066</strain>
    </source>
</reference>
<keyword evidence="2" id="KW-1185">Reference proteome</keyword>
<gene>
    <name evidence="1" type="ORF">HMPREF9444_00515</name>
</gene>
<sequence>MSVRVENIGNYQFAANGSSTNSNNMGMREMQARAFAKRDSQYLLIKAPPACGKSRALMFLALDKLVHQGIKKVIVAVPQMAIGSSFKDTDLISHGFFANWYVNPKYNLCGPDSDLSKSEKVLQFLDDPKESCLLCAHPTLIYFYDKLQDKSKLDKALIAIDEFHHVSADAGNRLGTVIRSLMHDTAAHIIAMTGSYFRGDSVPVLEAKDEEQFDKVTYTYYEQLNGYKYLKSLGINYAFYTGRWTDAVAEVLDTHKKTILHIPSVNSSESTKDKYNEVGNVFDIIGDVEFRDQKTGIYTLKTKDGRLLKVADLVTDDEWQGITLQSLREVTKRDDLDIIIALGMAKEGFDWPWCEVALTVGYRRSLTEVVQIIGRATRDCEGKSHAQFINLIRKPDALQDDVADSVNSLLKAITLSLLMEQVLVLNIHFRAASDPADKDDENAPTIVIDDSELNLSDTGKEILKEGIFDLTADVLNSEDIKNVLACEPNSLNNERVKEIIKCVLTEKFKDELLPQDIEAISQAIVIELNKKDIFNPKPSQNTTRGDGEKGAENIVDAPAPFVTEEGGTNFVDSNQHRFMNLDDLDINLIMQTNPFMGAYEFISKVVDAPTLKRIQDIAVSSRAHVTEEEALILWPSIKTFAARHNREPDVHSSDDYERRLGEVLAYIRNRKAQRLAAEQEA</sequence>
<comment type="caution">
    <text evidence="1">The sequence shown here is derived from an EMBL/GenBank/DDBJ whole genome shotgun (WGS) entry which is preliminary data.</text>
</comment>
<dbReference type="HOGENOM" id="CLU_029838_1_0_6"/>
<protein>
    <recommendedName>
        <fullName evidence="3">Helicase C-terminal domain protein</fullName>
    </recommendedName>
</protein>
<dbReference type="Gene3D" id="3.40.50.300">
    <property type="entry name" value="P-loop containing nucleotide triphosphate hydrolases"/>
    <property type="match status" value="2"/>
</dbReference>
<proteinExistence type="predicted"/>
<organism evidence="1 2">
    <name type="scientific">Succinatimonas hippei (strain DSM 22608 / JCM 16073 / KCTC 15190 / YIT 12066)</name>
    <dbReference type="NCBI Taxonomy" id="762983"/>
    <lineage>
        <taxon>Bacteria</taxon>
        <taxon>Pseudomonadati</taxon>
        <taxon>Pseudomonadota</taxon>
        <taxon>Gammaproteobacteria</taxon>
        <taxon>Aeromonadales</taxon>
        <taxon>Succinivibrionaceae</taxon>
        <taxon>Succinatimonas</taxon>
    </lineage>
</organism>
<evidence type="ECO:0000313" key="1">
    <source>
        <dbReference type="EMBL" id="EFY07661.1"/>
    </source>
</evidence>
<evidence type="ECO:0000313" key="2">
    <source>
        <dbReference type="Proteomes" id="UP000018458"/>
    </source>
</evidence>
<dbReference type="STRING" id="762983.HMPREF9444_00515"/>
<dbReference type="eggNOG" id="COG1061">
    <property type="taxonomic scope" value="Bacteria"/>
</dbReference>
<evidence type="ECO:0008006" key="3">
    <source>
        <dbReference type="Google" id="ProtNLM"/>
    </source>
</evidence>